<dbReference type="InterPro" id="IPR004179">
    <property type="entry name" value="Sec63-dom"/>
</dbReference>
<feature type="transmembrane region" description="Helical" evidence="11">
    <location>
        <begin position="71"/>
        <end position="89"/>
    </location>
</feature>
<dbReference type="SUPFAM" id="SSF158702">
    <property type="entry name" value="Sec63 N-terminal domain-like"/>
    <property type="match status" value="1"/>
</dbReference>
<keyword evidence="2" id="KW-0813">Transport</keyword>
<evidence type="ECO:0000256" key="9">
    <source>
        <dbReference type="SAM" id="Coils"/>
    </source>
</evidence>
<dbReference type="PANTHER" id="PTHR24075">
    <property type="entry name" value="SEC63 DOMAIN-CONTAINING"/>
    <property type="match status" value="1"/>
</dbReference>
<dbReference type="Pfam" id="PF02889">
    <property type="entry name" value="Sec63"/>
    <property type="match status" value="1"/>
</dbReference>
<keyword evidence="7 11" id="KW-0472">Membrane</keyword>
<evidence type="ECO:0000256" key="10">
    <source>
        <dbReference type="SAM" id="MobiDB-lite"/>
    </source>
</evidence>
<dbReference type="InterPro" id="IPR001623">
    <property type="entry name" value="DnaJ_domain"/>
</dbReference>
<dbReference type="PROSITE" id="PS50076">
    <property type="entry name" value="DNAJ_2"/>
    <property type="match status" value="1"/>
</dbReference>
<reference evidence="14" key="2">
    <citation type="submission" date="2015-01" db="EMBL/GenBank/DDBJ databases">
        <title>Evolutionary Origins and Diversification of the Mycorrhizal Mutualists.</title>
        <authorList>
            <consortium name="DOE Joint Genome Institute"/>
            <consortium name="Mycorrhizal Genomics Consortium"/>
            <person name="Kohler A."/>
            <person name="Kuo A."/>
            <person name="Nagy L.G."/>
            <person name="Floudas D."/>
            <person name="Copeland A."/>
            <person name="Barry K.W."/>
            <person name="Cichocki N."/>
            <person name="Veneault-Fourrey C."/>
            <person name="LaButti K."/>
            <person name="Lindquist E.A."/>
            <person name="Lipzen A."/>
            <person name="Lundell T."/>
            <person name="Morin E."/>
            <person name="Murat C."/>
            <person name="Riley R."/>
            <person name="Ohm R."/>
            <person name="Sun H."/>
            <person name="Tunlid A."/>
            <person name="Henrissat B."/>
            <person name="Grigoriev I.V."/>
            <person name="Hibbett D.S."/>
            <person name="Martin F."/>
        </authorList>
    </citation>
    <scope>NUCLEOTIDE SEQUENCE [LARGE SCALE GENOMIC DNA]</scope>
    <source>
        <strain evidence="14">LaAM-08-1</strain>
    </source>
</reference>
<dbReference type="InterPro" id="IPR014756">
    <property type="entry name" value="Ig_E-set"/>
</dbReference>
<feature type="transmembrane region" description="Helical" evidence="11">
    <location>
        <begin position="12"/>
        <end position="30"/>
    </location>
</feature>
<dbReference type="InterPro" id="IPR036869">
    <property type="entry name" value="J_dom_sf"/>
</dbReference>
<feature type="region of interest" description="Disordered" evidence="10">
    <location>
        <begin position="612"/>
        <end position="675"/>
    </location>
</feature>
<dbReference type="FunFam" id="1.10.287.110:FF:000039">
    <property type="entry name" value="Protein translocation complex component (Npl1)"/>
    <property type="match status" value="1"/>
</dbReference>
<evidence type="ECO:0000256" key="7">
    <source>
        <dbReference type="ARBA" id="ARBA00023136"/>
    </source>
</evidence>
<dbReference type="GO" id="GO:0031207">
    <property type="term" value="C:Sec62/Sec63 complex"/>
    <property type="evidence" value="ECO:0007669"/>
    <property type="project" value="TreeGrafter"/>
</dbReference>
<evidence type="ECO:0000256" key="5">
    <source>
        <dbReference type="ARBA" id="ARBA00022927"/>
    </source>
</evidence>
<dbReference type="SMART" id="SM00973">
    <property type="entry name" value="Sec63"/>
    <property type="match status" value="1"/>
</dbReference>
<dbReference type="Proteomes" id="UP000054477">
    <property type="component" value="Unassembled WGS sequence"/>
</dbReference>
<sequence>MATYEYDEAGVMAAYFLITFLALVLVPLTISSLSRKSEKVSPGCQCSSCTDHFKHISRNERGLLLSLSRRTYFIIAGWSIFGLLCYWVAGLKTESKVYNPFEILDISSELSIKEIKSHFKKLSRMYHPDKVKASANQTLEDIQNKFVELTKAYKSLTDDTIRENWLKYNHPDGPQPTSYGIALPKWFVEGKNNIWVLGAYGIVFGGALPALVGRWWFGNRQKTKDGINAQSAAAFFKSLKEESTIEEVVGTLGKAYQWEFAATKEKGGSELDTLEKAVAKSGGTRWAEVQKLAQDFDGKLHETRRKALVLLYAHLLRLKITDSGLKKDQTQLLLQSPLLLNALLNASVSRNWLAPTLSVMRLQACLTQAVPPDASPRAWLTQLPGIEKQDLVQLSSKTKEMVDLLRVLEKKGDDRVPEVKKAMEKWGRVEMVDASFKGTSLLSSSFCSTVIGERVVAPSSIIFLVVKLRISPPGLSTETKELSVDETKRIVKLNDTKDEEFLTSRAEAEDISPAGANDNGWAHAPFWPVGRKPSWWVVLGDDKSNRIVVPPFKITDIPFSNANSDRDYRSYKIQFQGPPTTGLFTWRVYLVSDTFVGEEVVKDITLKIEDPPVVNDQQSDDEISEPDEDSLAGQMAAMRGGKVKKRKDDEEDSDEESGTDDDDKDSDSSSDSDSD</sequence>
<feature type="domain" description="J" evidence="12">
    <location>
        <begin position="99"/>
        <end position="169"/>
    </location>
</feature>
<evidence type="ECO:0000256" key="1">
    <source>
        <dbReference type="ARBA" id="ARBA00004477"/>
    </source>
</evidence>
<evidence type="ECO:0000256" key="11">
    <source>
        <dbReference type="SAM" id="Phobius"/>
    </source>
</evidence>
<keyword evidence="5" id="KW-0653">Protein transport</keyword>
<keyword evidence="8" id="KW-0143">Chaperone</keyword>
<accession>A0A0C9XTQ0</accession>
<dbReference type="STRING" id="1095629.A0A0C9XTQ0"/>
<dbReference type="Pfam" id="PF00226">
    <property type="entry name" value="DnaJ"/>
    <property type="match status" value="1"/>
</dbReference>
<evidence type="ECO:0000256" key="2">
    <source>
        <dbReference type="ARBA" id="ARBA00022448"/>
    </source>
</evidence>
<dbReference type="InterPro" id="IPR035892">
    <property type="entry name" value="C2_domain_sf"/>
</dbReference>
<dbReference type="CDD" id="cd06257">
    <property type="entry name" value="DnaJ"/>
    <property type="match status" value="1"/>
</dbReference>
<dbReference type="GO" id="GO:0008320">
    <property type="term" value="F:protein transmembrane transporter activity"/>
    <property type="evidence" value="ECO:0007669"/>
    <property type="project" value="TreeGrafter"/>
</dbReference>
<dbReference type="Gene3D" id="1.10.3380.10">
    <property type="entry name" value="Sec63 N-terminal domain-like domain"/>
    <property type="match status" value="1"/>
</dbReference>
<feature type="compositionally biased region" description="Acidic residues" evidence="10">
    <location>
        <begin position="618"/>
        <end position="630"/>
    </location>
</feature>
<protein>
    <recommendedName>
        <fullName evidence="12">J domain-containing protein</fullName>
    </recommendedName>
</protein>
<evidence type="ECO:0000256" key="6">
    <source>
        <dbReference type="ARBA" id="ARBA00022989"/>
    </source>
</evidence>
<evidence type="ECO:0000313" key="14">
    <source>
        <dbReference type="Proteomes" id="UP000054477"/>
    </source>
</evidence>
<feature type="coiled-coil region" evidence="9">
    <location>
        <begin position="132"/>
        <end position="159"/>
    </location>
</feature>
<dbReference type="GO" id="GO:0006620">
    <property type="term" value="P:post-translational protein targeting to endoplasmic reticulum membrane"/>
    <property type="evidence" value="ECO:0007669"/>
    <property type="project" value="TreeGrafter"/>
</dbReference>
<dbReference type="Gene3D" id="1.10.287.110">
    <property type="entry name" value="DnaJ domain"/>
    <property type="match status" value="1"/>
</dbReference>
<evidence type="ECO:0000256" key="4">
    <source>
        <dbReference type="ARBA" id="ARBA00022824"/>
    </source>
</evidence>
<dbReference type="GO" id="GO:0003723">
    <property type="term" value="F:RNA binding"/>
    <property type="evidence" value="ECO:0007669"/>
    <property type="project" value="TreeGrafter"/>
</dbReference>
<evidence type="ECO:0000256" key="8">
    <source>
        <dbReference type="ARBA" id="ARBA00023186"/>
    </source>
</evidence>
<dbReference type="SUPFAM" id="SSF81296">
    <property type="entry name" value="E set domains"/>
    <property type="match status" value="1"/>
</dbReference>
<reference evidence="13 14" key="1">
    <citation type="submission" date="2014-04" db="EMBL/GenBank/DDBJ databases">
        <authorList>
            <consortium name="DOE Joint Genome Institute"/>
            <person name="Kuo A."/>
            <person name="Kohler A."/>
            <person name="Nagy L.G."/>
            <person name="Floudas D."/>
            <person name="Copeland A."/>
            <person name="Barry K.W."/>
            <person name="Cichocki N."/>
            <person name="Veneault-Fourrey C."/>
            <person name="LaButti K."/>
            <person name="Lindquist E.A."/>
            <person name="Lipzen A."/>
            <person name="Lundell T."/>
            <person name="Morin E."/>
            <person name="Murat C."/>
            <person name="Sun H."/>
            <person name="Tunlid A."/>
            <person name="Henrissat B."/>
            <person name="Grigoriev I.V."/>
            <person name="Hibbett D.S."/>
            <person name="Martin F."/>
            <person name="Nordberg H.P."/>
            <person name="Cantor M.N."/>
            <person name="Hua S.X."/>
        </authorList>
    </citation>
    <scope>NUCLEOTIDE SEQUENCE [LARGE SCALE GENOMIC DNA]</scope>
    <source>
        <strain evidence="13 14">LaAM-08-1</strain>
    </source>
</reference>
<gene>
    <name evidence="13" type="ORF">K443DRAFT_99264</name>
</gene>
<comment type="subcellular location">
    <subcellularLocation>
        <location evidence="1">Endoplasmic reticulum membrane</location>
        <topology evidence="1">Multi-pass membrane protein</topology>
    </subcellularLocation>
</comment>
<dbReference type="GO" id="GO:0006614">
    <property type="term" value="P:SRP-dependent cotranslational protein targeting to membrane"/>
    <property type="evidence" value="ECO:0007669"/>
    <property type="project" value="TreeGrafter"/>
</dbReference>
<dbReference type="PANTHER" id="PTHR24075:SF0">
    <property type="entry name" value="TRANSLOCATION PROTEIN SEC63 HOMOLOG"/>
    <property type="match status" value="1"/>
</dbReference>
<organism evidence="13 14">
    <name type="scientific">Laccaria amethystina LaAM-08-1</name>
    <dbReference type="NCBI Taxonomy" id="1095629"/>
    <lineage>
        <taxon>Eukaryota</taxon>
        <taxon>Fungi</taxon>
        <taxon>Dikarya</taxon>
        <taxon>Basidiomycota</taxon>
        <taxon>Agaricomycotina</taxon>
        <taxon>Agaricomycetes</taxon>
        <taxon>Agaricomycetidae</taxon>
        <taxon>Agaricales</taxon>
        <taxon>Agaricineae</taxon>
        <taxon>Hydnangiaceae</taxon>
        <taxon>Laccaria</taxon>
    </lineage>
</organism>
<keyword evidence="14" id="KW-1185">Reference proteome</keyword>
<dbReference type="SUPFAM" id="SSF46565">
    <property type="entry name" value="Chaperone J-domain"/>
    <property type="match status" value="1"/>
</dbReference>
<proteinExistence type="predicted"/>
<evidence type="ECO:0000256" key="3">
    <source>
        <dbReference type="ARBA" id="ARBA00022692"/>
    </source>
</evidence>
<dbReference type="EMBL" id="KN838612">
    <property type="protein sequence ID" value="KIK01087.1"/>
    <property type="molecule type" value="Genomic_DNA"/>
</dbReference>
<keyword evidence="4" id="KW-0256">Endoplasmic reticulum</keyword>
<name>A0A0C9XTQ0_9AGAR</name>
<dbReference type="Gene3D" id="2.60.40.150">
    <property type="entry name" value="C2 domain"/>
    <property type="match status" value="1"/>
</dbReference>
<dbReference type="SMART" id="SM00271">
    <property type="entry name" value="DnaJ"/>
    <property type="match status" value="1"/>
</dbReference>
<evidence type="ECO:0000259" key="12">
    <source>
        <dbReference type="PROSITE" id="PS50076"/>
    </source>
</evidence>
<dbReference type="AlphaFoldDB" id="A0A0C9XTQ0"/>
<dbReference type="PRINTS" id="PR00625">
    <property type="entry name" value="JDOMAIN"/>
</dbReference>
<feature type="transmembrane region" description="Helical" evidence="11">
    <location>
        <begin position="194"/>
        <end position="217"/>
    </location>
</feature>
<keyword evidence="3 11" id="KW-0812">Transmembrane</keyword>
<evidence type="ECO:0000313" key="13">
    <source>
        <dbReference type="EMBL" id="KIK01087.1"/>
    </source>
</evidence>
<keyword evidence="9" id="KW-0175">Coiled coil</keyword>
<dbReference type="OrthoDB" id="1734229at2759"/>
<feature type="compositionally biased region" description="Acidic residues" evidence="10">
    <location>
        <begin position="649"/>
        <end position="675"/>
    </location>
</feature>
<dbReference type="HOGENOM" id="CLU_014210_0_0_1"/>
<keyword evidence="6 11" id="KW-1133">Transmembrane helix</keyword>